<name>A0A2U3D1L6_SULT2</name>
<reference evidence="1 2" key="1">
    <citation type="submission" date="2016-11" db="EMBL/GenBank/DDBJ databases">
        <title>Comparative genomics of Acidibacillus ferroxidans species.</title>
        <authorList>
            <person name="Oliveira G."/>
            <person name="Nunes G."/>
            <person name="Oliveira R."/>
            <person name="Araujo F."/>
            <person name="Salim A."/>
            <person name="Scholte L."/>
            <person name="Morais D."/>
            <person name="Nancucheo I."/>
            <person name="Johnson D.B."/>
            <person name="Grail B."/>
            <person name="Bittencourt J."/>
            <person name="Valadares R."/>
        </authorList>
    </citation>
    <scope>NUCLEOTIDE SEQUENCE [LARGE SCALE GENOMIC DNA]</scope>
    <source>
        <strain evidence="1 2">Y002</strain>
    </source>
</reference>
<dbReference type="Proteomes" id="UP000245380">
    <property type="component" value="Unassembled WGS sequence"/>
</dbReference>
<dbReference type="EMBL" id="MPDK01000042">
    <property type="protein sequence ID" value="PWI55173.1"/>
    <property type="molecule type" value="Genomic_DNA"/>
</dbReference>
<comment type="caution">
    <text evidence="1">The sequence shown here is derived from an EMBL/GenBank/DDBJ whole genome shotgun (WGS) entry which is preliminary data.</text>
</comment>
<dbReference type="AlphaFoldDB" id="A0A2U3D1L6"/>
<sequence length="125" mass="14165">MYTSDAPVQSGNAKHDISMVGGFQSEGSFVTFPINSKYILVLQDRSYFANQLKAVENKLVPVTIDAVKLFNRMQVLGAYRMVFCQQEKLKFAQKVHKETIKSGNRVNHDVIADKVREIVKKQSVE</sequence>
<dbReference type="Pfam" id="PF14022">
    <property type="entry name" value="DUF4238"/>
    <property type="match status" value="1"/>
</dbReference>
<keyword evidence="2" id="KW-1185">Reference proteome</keyword>
<protein>
    <submittedName>
        <fullName evidence="1">Uncharacterized protein</fullName>
    </submittedName>
</protein>
<accession>A0A2U3D1L6</accession>
<dbReference type="InterPro" id="IPR025332">
    <property type="entry name" value="DUF4238"/>
</dbReference>
<evidence type="ECO:0000313" key="2">
    <source>
        <dbReference type="Proteomes" id="UP000245380"/>
    </source>
</evidence>
<organism evidence="1 2">
    <name type="scientific">Sulfoacidibacillus thermotolerans</name>
    <name type="common">Acidibacillus sulfuroxidans</name>
    <dbReference type="NCBI Taxonomy" id="1765684"/>
    <lineage>
        <taxon>Bacteria</taxon>
        <taxon>Bacillati</taxon>
        <taxon>Bacillota</taxon>
        <taxon>Bacilli</taxon>
        <taxon>Bacillales</taxon>
        <taxon>Alicyclobacillaceae</taxon>
        <taxon>Sulfoacidibacillus</taxon>
    </lineage>
</organism>
<gene>
    <name evidence="1" type="ORF">BM613_13455</name>
</gene>
<evidence type="ECO:0000313" key="1">
    <source>
        <dbReference type="EMBL" id="PWI55173.1"/>
    </source>
</evidence>
<proteinExistence type="predicted"/>